<organism evidence="1 2">
    <name type="scientific">Didymella heteroderae</name>
    <dbReference type="NCBI Taxonomy" id="1769908"/>
    <lineage>
        <taxon>Eukaryota</taxon>
        <taxon>Fungi</taxon>
        <taxon>Dikarya</taxon>
        <taxon>Ascomycota</taxon>
        <taxon>Pezizomycotina</taxon>
        <taxon>Dothideomycetes</taxon>
        <taxon>Pleosporomycetidae</taxon>
        <taxon>Pleosporales</taxon>
        <taxon>Pleosporineae</taxon>
        <taxon>Didymellaceae</taxon>
        <taxon>Didymella</taxon>
    </lineage>
</organism>
<keyword evidence="2" id="KW-1185">Reference proteome</keyword>
<dbReference type="EMBL" id="SWKV01000046">
    <property type="protein sequence ID" value="KAF3036914.1"/>
    <property type="molecule type" value="Genomic_DNA"/>
</dbReference>
<reference evidence="1" key="1">
    <citation type="submission" date="2019-04" db="EMBL/GenBank/DDBJ databases">
        <title>Sequencing of skin fungus with MAO and IRED activity.</title>
        <authorList>
            <person name="Marsaioli A.J."/>
            <person name="Bonatto J.M.C."/>
            <person name="Reis Junior O."/>
        </authorList>
    </citation>
    <scope>NUCLEOTIDE SEQUENCE</scope>
    <source>
        <strain evidence="1">28M1</strain>
    </source>
</reference>
<accession>A0A9P4WN50</accession>
<sequence>MVDNSTTPPPRPPHAFLEYQLSPYTPDGIHRGALGYQQATCSTVEPLLVTREAMNLYNQKKSSLLCLTPELRNGTYAWVLDTALVDGSIFYSGSVLRSVCKQVRAEAKHLHQILLCIWSFDDEDEDVSDVLSPWDLGNTTMYHTTEMHLDFLYEICDEIDSARYEDIAGP</sequence>
<dbReference type="Proteomes" id="UP000758155">
    <property type="component" value="Unassembled WGS sequence"/>
</dbReference>
<proteinExistence type="predicted"/>
<dbReference type="AlphaFoldDB" id="A0A9P4WN50"/>
<evidence type="ECO:0000313" key="1">
    <source>
        <dbReference type="EMBL" id="KAF3036914.1"/>
    </source>
</evidence>
<protein>
    <submittedName>
        <fullName evidence="1">Uncharacterized protein</fullName>
    </submittedName>
</protein>
<gene>
    <name evidence="1" type="ORF">E8E12_004092</name>
</gene>
<evidence type="ECO:0000313" key="2">
    <source>
        <dbReference type="Proteomes" id="UP000758155"/>
    </source>
</evidence>
<name>A0A9P4WN50_9PLEO</name>
<comment type="caution">
    <text evidence="1">The sequence shown here is derived from an EMBL/GenBank/DDBJ whole genome shotgun (WGS) entry which is preliminary data.</text>
</comment>